<comment type="similarity">
    <text evidence="2">Belongs to the OmpP1/FadL family.</text>
</comment>
<keyword evidence="5" id="KW-0732">Signal</keyword>
<dbReference type="PANTHER" id="PTHR35093:SF8">
    <property type="entry name" value="OUTER MEMBRANE PROTEIN NMB0088-RELATED"/>
    <property type="match status" value="1"/>
</dbReference>
<evidence type="ECO:0000313" key="8">
    <source>
        <dbReference type="EMBL" id="WZU64747.1"/>
    </source>
</evidence>
<evidence type="ECO:0000313" key="9">
    <source>
        <dbReference type="Proteomes" id="UP001451782"/>
    </source>
</evidence>
<accession>A0AAN0M8Q6</accession>
<evidence type="ECO:0000256" key="4">
    <source>
        <dbReference type="ARBA" id="ARBA00022692"/>
    </source>
</evidence>
<dbReference type="SUPFAM" id="SSF56935">
    <property type="entry name" value="Porins"/>
    <property type="match status" value="1"/>
</dbReference>
<comment type="subcellular location">
    <subcellularLocation>
        <location evidence="1">Cell outer membrane</location>
        <topology evidence="1">Multi-pass membrane protein</topology>
    </subcellularLocation>
</comment>
<evidence type="ECO:0000256" key="7">
    <source>
        <dbReference type="ARBA" id="ARBA00023237"/>
    </source>
</evidence>
<keyword evidence="3" id="KW-1134">Transmembrane beta strand</keyword>
<dbReference type="GO" id="GO:0015483">
    <property type="term" value="F:long-chain fatty acid transporting porin activity"/>
    <property type="evidence" value="ECO:0007669"/>
    <property type="project" value="TreeGrafter"/>
</dbReference>
<name>A0AAN0M8Q6_9RHOB</name>
<evidence type="ECO:0000256" key="6">
    <source>
        <dbReference type="ARBA" id="ARBA00023136"/>
    </source>
</evidence>
<evidence type="ECO:0000256" key="5">
    <source>
        <dbReference type="ARBA" id="ARBA00022729"/>
    </source>
</evidence>
<gene>
    <name evidence="8" type="ORF">AABB28_05580</name>
</gene>
<sequence length="327" mass="34423">MSFSAVNPDVTGDYPAGIGGGSTDNMAESYSSFGVALKYGINDDIDVAVFLNQPYGANANYTAGAYTGLAAEWKSLQLSVLGKYQVNDAVSVYGGLRAVQSEATIAVPPALVFGASGGALAAPYTATANSDVQIGYVVGAAYEMPEIALRVSLTYESGVTHEFDTDEEFAGLPAENNTTEIEMPQSVALDFQTGVAADTLVFGSVRWAEWSVWEVRPDLYQAEVGDRVTGIDSDVFTYRIGVGRRINEDLSVFARVTYEESNGDEASRLAPTDGSTSFGFGGSYTIDNTEISGGIEYAMLGDATDGSGTSFEDNTALGFGINVGFSF</sequence>
<dbReference type="PANTHER" id="PTHR35093">
    <property type="entry name" value="OUTER MEMBRANE PROTEIN NMB0088-RELATED"/>
    <property type="match status" value="1"/>
</dbReference>
<dbReference type="EMBL" id="CP151762">
    <property type="protein sequence ID" value="WZU64747.1"/>
    <property type="molecule type" value="Genomic_DNA"/>
</dbReference>
<organism evidence="8 9">
    <name type="scientific">Yoonia algicola</name>
    <dbReference type="NCBI Taxonomy" id="3137368"/>
    <lineage>
        <taxon>Bacteria</taxon>
        <taxon>Pseudomonadati</taxon>
        <taxon>Pseudomonadota</taxon>
        <taxon>Alphaproteobacteria</taxon>
        <taxon>Rhodobacterales</taxon>
        <taxon>Paracoccaceae</taxon>
        <taxon>Yoonia</taxon>
    </lineage>
</organism>
<keyword evidence="6" id="KW-0472">Membrane</keyword>
<dbReference type="GO" id="GO:0009279">
    <property type="term" value="C:cell outer membrane"/>
    <property type="evidence" value="ECO:0007669"/>
    <property type="project" value="UniProtKB-SubCell"/>
</dbReference>
<dbReference type="Proteomes" id="UP001451782">
    <property type="component" value="Chromosome"/>
</dbReference>
<reference evidence="8 9" key="1">
    <citation type="submission" date="2024-04" db="EMBL/GenBank/DDBJ databases">
        <title>Phylogenomic analyses of a clade within the roseobacter group suggest taxonomic reassignments of species of the genera Aestuariivita, Citreicella, Loktanella, Nautella, Pelagibaca, Ruegeria, Thalassobius, Thiobacimonas and Tropicibacter, and the proposal o.</title>
        <authorList>
            <person name="Jeon C.O."/>
        </authorList>
    </citation>
    <scope>NUCLEOTIDE SEQUENCE [LARGE SCALE GENOMIC DNA]</scope>
    <source>
        <strain evidence="8 9">G8-12</strain>
    </source>
</reference>
<protein>
    <submittedName>
        <fullName evidence="8">Outer membrane protein transport protein</fullName>
    </submittedName>
</protein>
<dbReference type="Pfam" id="PF03349">
    <property type="entry name" value="Toluene_X"/>
    <property type="match status" value="1"/>
</dbReference>
<keyword evidence="7" id="KW-0998">Cell outer membrane</keyword>
<dbReference type="Gene3D" id="2.40.160.60">
    <property type="entry name" value="Outer membrane protein transport protein (OMPP1/FadL/TodX)"/>
    <property type="match status" value="1"/>
</dbReference>
<proteinExistence type="inferred from homology"/>
<evidence type="ECO:0000256" key="1">
    <source>
        <dbReference type="ARBA" id="ARBA00004571"/>
    </source>
</evidence>
<keyword evidence="9" id="KW-1185">Reference proteome</keyword>
<dbReference type="RefSeq" id="WP_342071105.1">
    <property type="nucleotide sequence ID" value="NZ_CP151762.1"/>
</dbReference>
<dbReference type="AlphaFoldDB" id="A0AAN0M8Q6"/>
<evidence type="ECO:0000256" key="3">
    <source>
        <dbReference type="ARBA" id="ARBA00022452"/>
    </source>
</evidence>
<keyword evidence="4" id="KW-0812">Transmembrane</keyword>
<dbReference type="KEGG" id="yag:AABB28_05580"/>
<evidence type="ECO:0000256" key="2">
    <source>
        <dbReference type="ARBA" id="ARBA00008163"/>
    </source>
</evidence>
<dbReference type="InterPro" id="IPR005017">
    <property type="entry name" value="OMPP1/FadL/TodX"/>
</dbReference>